<accession>A0A392NZT1</accession>
<keyword evidence="2" id="KW-0378">Hydrolase</keyword>
<dbReference type="GO" id="GO:0004527">
    <property type="term" value="F:exonuclease activity"/>
    <property type="evidence" value="ECO:0007669"/>
    <property type="project" value="UniProtKB-KW"/>
</dbReference>
<name>A0A392NZT1_9FABA</name>
<sequence length="250" mass="27437">MERDDGRRSWSNDIRAEVRRPGGRFDSRWLREEGRGRADTFTSSQTGGGATNSSNSSQPNSERPNAHATGRESVSGGKSLVISNNNDIAFAPSRVVNCRNSVVINEPINIGALLSHLSSSTPRTMQLIGGGEAGVKGIRQNFPVLTEVVQPEATHMEAHTEKKRRRSEGITPAEKEEQINQHFLSTGGPSAIPNLRKLAREHKPDILFLSETLSHARNLERIRVMLGYESCLAIDVEGRSGGLAVFWKDD</sequence>
<evidence type="ECO:0000313" key="2">
    <source>
        <dbReference type="EMBL" id="MCI04045.1"/>
    </source>
</evidence>
<feature type="region of interest" description="Disordered" evidence="1">
    <location>
        <begin position="1"/>
        <end position="78"/>
    </location>
</feature>
<organism evidence="2 3">
    <name type="scientific">Trifolium medium</name>
    <dbReference type="NCBI Taxonomy" id="97028"/>
    <lineage>
        <taxon>Eukaryota</taxon>
        <taxon>Viridiplantae</taxon>
        <taxon>Streptophyta</taxon>
        <taxon>Embryophyta</taxon>
        <taxon>Tracheophyta</taxon>
        <taxon>Spermatophyta</taxon>
        <taxon>Magnoliopsida</taxon>
        <taxon>eudicotyledons</taxon>
        <taxon>Gunneridae</taxon>
        <taxon>Pentapetalae</taxon>
        <taxon>rosids</taxon>
        <taxon>fabids</taxon>
        <taxon>Fabales</taxon>
        <taxon>Fabaceae</taxon>
        <taxon>Papilionoideae</taxon>
        <taxon>50 kb inversion clade</taxon>
        <taxon>NPAAA clade</taxon>
        <taxon>Hologalegina</taxon>
        <taxon>IRL clade</taxon>
        <taxon>Trifolieae</taxon>
        <taxon>Trifolium</taxon>
    </lineage>
</organism>
<comment type="caution">
    <text evidence="2">The sequence shown here is derived from an EMBL/GenBank/DDBJ whole genome shotgun (WGS) entry which is preliminary data.</text>
</comment>
<keyword evidence="2" id="KW-0269">Exonuclease</keyword>
<dbReference type="InterPro" id="IPR036691">
    <property type="entry name" value="Endo/exonu/phosph_ase_sf"/>
</dbReference>
<dbReference type="GO" id="GO:0004519">
    <property type="term" value="F:endonuclease activity"/>
    <property type="evidence" value="ECO:0007669"/>
    <property type="project" value="UniProtKB-KW"/>
</dbReference>
<dbReference type="Proteomes" id="UP000265520">
    <property type="component" value="Unassembled WGS sequence"/>
</dbReference>
<dbReference type="Gene3D" id="3.60.10.10">
    <property type="entry name" value="Endonuclease/exonuclease/phosphatase"/>
    <property type="match status" value="1"/>
</dbReference>
<proteinExistence type="predicted"/>
<dbReference type="SUPFAM" id="SSF56219">
    <property type="entry name" value="DNase I-like"/>
    <property type="match status" value="1"/>
</dbReference>
<feature type="non-terminal residue" evidence="2">
    <location>
        <position position="250"/>
    </location>
</feature>
<keyword evidence="3" id="KW-1185">Reference proteome</keyword>
<keyword evidence="2" id="KW-0540">Nuclease</keyword>
<keyword evidence="2" id="KW-0255">Endonuclease</keyword>
<dbReference type="EMBL" id="LXQA010054134">
    <property type="protein sequence ID" value="MCI04045.1"/>
    <property type="molecule type" value="Genomic_DNA"/>
</dbReference>
<dbReference type="AlphaFoldDB" id="A0A392NZT1"/>
<feature type="region of interest" description="Disordered" evidence="1">
    <location>
        <begin position="153"/>
        <end position="172"/>
    </location>
</feature>
<evidence type="ECO:0000313" key="3">
    <source>
        <dbReference type="Proteomes" id="UP000265520"/>
    </source>
</evidence>
<feature type="compositionally biased region" description="Basic and acidic residues" evidence="1">
    <location>
        <begin position="1"/>
        <end position="38"/>
    </location>
</feature>
<evidence type="ECO:0000256" key="1">
    <source>
        <dbReference type="SAM" id="MobiDB-lite"/>
    </source>
</evidence>
<reference evidence="2 3" key="1">
    <citation type="journal article" date="2018" name="Front. Plant Sci.">
        <title>Red Clover (Trifolium pratense) and Zigzag Clover (T. medium) - A Picture of Genomic Similarities and Differences.</title>
        <authorList>
            <person name="Dluhosova J."/>
            <person name="Istvanek J."/>
            <person name="Nedelnik J."/>
            <person name="Repkova J."/>
        </authorList>
    </citation>
    <scope>NUCLEOTIDE SEQUENCE [LARGE SCALE GENOMIC DNA]</scope>
    <source>
        <strain evidence="3">cv. 10/8</strain>
        <tissue evidence="2">Leaf</tissue>
    </source>
</reference>
<protein>
    <submittedName>
        <fullName evidence="2">Endonuclease/exonuclease/phosphatase family protein</fullName>
    </submittedName>
</protein>